<protein>
    <submittedName>
        <fullName evidence="3">Cysteine hydrolase</fullName>
    </submittedName>
</protein>
<dbReference type="Proteomes" id="UP000825367">
    <property type="component" value="Chromosome"/>
</dbReference>
<dbReference type="GO" id="GO:0016787">
    <property type="term" value="F:hydrolase activity"/>
    <property type="evidence" value="ECO:0007669"/>
    <property type="project" value="UniProtKB-KW"/>
</dbReference>
<dbReference type="CDD" id="cd01014">
    <property type="entry name" value="nicotinamidase_related"/>
    <property type="match status" value="1"/>
</dbReference>
<organism evidence="3 4">
    <name type="scientific">Mycolicibacterium pallens</name>
    <dbReference type="NCBI Taxonomy" id="370524"/>
    <lineage>
        <taxon>Bacteria</taxon>
        <taxon>Bacillati</taxon>
        <taxon>Actinomycetota</taxon>
        <taxon>Actinomycetes</taxon>
        <taxon>Mycobacteriales</taxon>
        <taxon>Mycobacteriaceae</taxon>
        <taxon>Mycolicibacterium</taxon>
    </lineage>
</organism>
<evidence type="ECO:0000313" key="3">
    <source>
        <dbReference type="EMBL" id="QYL15764.1"/>
    </source>
</evidence>
<dbReference type="Pfam" id="PF00857">
    <property type="entry name" value="Isochorismatase"/>
    <property type="match status" value="1"/>
</dbReference>
<reference evidence="3 4" key="1">
    <citation type="submission" date="2021-07" db="EMBL/GenBank/DDBJ databases">
        <title>Whole genome sequencing of non-tuberculosis mycobacteria type-strains.</title>
        <authorList>
            <person name="Igarashi Y."/>
            <person name="Osugi A."/>
            <person name="Mitarai S."/>
        </authorList>
    </citation>
    <scope>NUCLEOTIDE SEQUENCE [LARGE SCALE GENOMIC DNA]</scope>
    <source>
        <strain evidence="3 4">JCM 16370</strain>
    </source>
</reference>
<sequence length="199" mass="20500">MTELNTLRGLAGLPLDPPSLATSTLILVDCQNTYTQGVMELEGVQAALDEAAALLDRARTAGIPVIHIQHDDGPGSLYDVNGESGAIVSRVAPRDGEPVVVKNYPNSFVHTDLEERLASVGAQNLIIAGFMTHMCVNSTARGAFNLGYAPTVVAGATATRSLPGVDGGDVPAATVQAVSLAALKDLFAVVVQAGQAIPD</sequence>
<gene>
    <name evidence="3" type="ORF">K0O64_22230</name>
</gene>
<dbReference type="Gene3D" id="3.40.50.850">
    <property type="entry name" value="Isochorismatase-like"/>
    <property type="match status" value="1"/>
</dbReference>
<evidence type="ECO:0000313" key="4">
    <source>
        <dbReference type="Proteomes" id="UP000825367"/>
    </source>
</evidence>
<dbReference type="InterPro" id="IPR036380">
    <property type="entry name" value="Isochorismatase-like_sf"/>
</dbReference>
<dbReference type="EMBL" id="CP080333">
    <property type="protein sequence ID" value="QYL15764.1"/>
    <property type="molecule type" value="Genomic_DNA"/>
</dbReference>
<feature type="domain" description="Isochorismatase-like" evidence="2">
    <location>
        <begin position="24"/>
        <end position="191"/>
    </location>
</feature>
<dbReference type="PANTHER" id="PTHR43540">
    <property type="entry name" value="PEROXYUREIDOACRYLATE/UREIDOACRYLATE AMIDOHYDROLASE-RELATED"/>
    <property type="match status" value="1"/>
</dbReference>
<evidence type="ECO:0000256" key="1">
    <source>
        <dbReference type="ARBA" id="ARBA00022801"/>
    </source>
</evidence>
<dbReference type="InterPro" id="IPR050272">
    <property type="entry name" value="Isochorismatase-like_hydrls"/>
</dbReference>
<dbReference type="SUPFAM" id="SSF52499">
    <property type="entry name" value="Isochorismatase-like hydrolases"/>
    <property type="match status" value="1"/>
</dbReference>
<dbReference type="InterPro" id="IPR000868">
    <property type="entry name" value="Isochorismatase-like_dom"/>
</dbReference>
<dbReference type="RefSeq" id="WP_071949631.1">
    <property type="nucleotide sequence ID" value="NZ_BAAAVX010000040.1"/>
</dbReference>
<accession>A0ABX8VDA8</accession>
<keyword evidence="1 3" id="KW-0378">Hydrolase</keyword>
<keyword evidence="4" id="KW-1185">Reference proteome</keyword>
<name>A0ABX8VDA8_9MYCO</name>
<dbReference type="PANTHER" id="PTHR43540:SF15">
    <property type="entry name" value="BLR5631 PROTEIN"/>
    <property type="match status" value="1"/>
</dbReference>
<evidence type="ECO:0000259" key="2">
    <source>
        <dbReference type="Pfam" id="PF00857"/>
    </source>
</evidence>
<proteinExistence type="predicted"/>